<evidence type="ECO:0008006" key="3">
    <source>
        <dbReference type="Google" id="ProtNLM"/>
    </source>
</evidence>
<protein>
    <recommendedName>
        <fullName evidence="3">Secreted protein</fullName>
    </recommendedName>
</protein>
<gene>
    <name evidence="1" type="ORF">BaRGS_00031601</name>
</gene>
<comment type="caution">
    <text evidence="1">The sequence shown here is derived from an EMBL/GenBank/DDBJ whole genome shotgun (WGS) entry which is preliminary data.</text>
</comment>
<evidence type="ECO:0000313" key="1">
    <source>
        <dbReference type="EMBL" id="KAK7477115.1"/>
    </source>
</evidence>
<dbReference type="AlphaFoldDB" id="A0ABD0JR24"/>
<accession>A0ABD0JR24</accession>
<sequence length="128" mass="14062">MKTTIFHALLVHLQTSLCTCIPFTFFPLVAVTYYALLLPAHKHWAHDQSDSHPPRPIPPSTVPRIDVEAEVLRRQMTLPARSCEGKVSGPSCQVPVHTIVGRTFLCKCGGGESGARSGGRLAGEWCQW</sequence>
<proteinExistence type="predicted"/>
<dbReference type="Proteomes" id="UP001519460">
    <property type="component" value="Unassembled WGS sequence"/>
</dbReference>
<dbReference type="EMBL" id="JACVVK020000357">
    <property type="protein sequence ID" value="KAK7477115.1"/>
    <property type="molecule type" value="Genomic_DNA"/>
</dbReference>
<name>A0ABD0JR24_9CAEN</name>
<reference evidence="1 2" key="1">
    <citation type="journal article" date="2023" name="Sci. Data">
        <title>Genome assembly of the Korean intertidal mud-creeper Batillaria attramentaria.</title>
        <authorList>
            <person name="Patra A.K."/>
            <person name="Ho P.T."/>
            <person name="Jun S."/>
            <person name="Lee S.J."/>
            <person name="Kim Y."/>
            <person name="Won Y.J."/>
        </authorList>
    </citation>
    <scope>NUCLEOTIDE SEQUENCE [LARGE SCALE GENOMIC DNA]</scope>
    <source>
        <strain evidence="1">Wonlab-2016</strain>
    </source>
</reference>
<keyword evidence="2" id="KW-1185">Reference proteome</keyword>
<evidence type="ECO:0000313" key="2">
    <source>
        <dbReference type="Proteomes" id="UP001519460"/>
    </source>
</evidence>
<organism evidence="1 2">
    <name type="scientific">Batillaria attramentaria</name>
    <dbReference type="NCBI Taxonomy" id="370345"/>
    <lineage>
        <taxon>Eukaryota</taxon>
        <taxon>Metazoa</taxon>
        <taxon>Spiralia</taxon>
        <taxon>Lophotrochozoa</taxon>
        <taxon>Mollusca</taxon>
        <taxon>Gastropoda</taxon>
        <taxon>Caenogastropoda</taxon>
        <taxon>Sorbeoconcha</taxon>
        <taxon>Cerithioidea</taxon>
        <taxon>Batillariidae</taxon>
        <taxon>Batillaria</taxon>
    </lineage>
</organism>